<dbReference type="PANTHER" id="PTHR13604:SF0">
    <property type="entry name" value="ABASIC SITE PROCESSING PROTEIN HMCES"/>
    <property type="match status" value="1"/>
</dbReference>
<dbReference type="AlphaFoldDB" id="A0AAW6UA21"/>
<name>A0AAW6UA21_9MOLU</name>
<gene>
    <name evidence="9" type="ORF">QJ521_05115</name>
</gene>
<evidence type="ECO:0000313" key="9">
    <source>
        <dbReference type="EMBL" id="MDI6452936.1"/>
    </source>
</evidence>
<evidence type="ECO:0000313" key="10">
    <source>
        <dbReference type="Proteomes" id="UP001431532"/>
    </source>
</evidence>
<evidence type="ECO:0000256" key="1">
    <source>
        <dbReference type="ARBA" id="ARBA00008136"/>
    </source>
</evidence>
<keyword evidence="7" id="KW-0456">Lyase</keyword>
<evidence type="ECO:0000256" key="5">
    <source>
        <dbReference type="ARBA" id="ARBA00023124"/>
    </source>
</evidence>
<accession>A0AAW6UA21</accession>
<keyword evidence="4 8" id="KW-0378">Hydrolase</keyword>
<comment type="similarity">
    <text evidence="1 8">Belongs to the SOS response-associated peptidase family.</text>
</comment>
<reference evidence="9" key="1">
    <citation type="submission" date="2023-05" db="EMBL/GenBank/DDBJ databases">
        <title>Mariniplasma microaerophilum sp. nov., a novel anaerobic mollicute isolated from terrestrial mud volcano, Taman Peninsula, Russia.</title>
        <authorList>
            <person name="Khomyakova M.A."/>
            <person name="Merkel A.Y."/>
            <person name="Slobodkin A.I."/>
        </authorList>
    </citation>
    <scope>NUCLEOTIDE SEQUENCE</scope>
    <source>
        <strain evidence="9">M4Ah</strain>
    </source>
</reference>
<keyword evidence="6" id="KW-0238">DNA-binding</keyword>
<comment type="caution">
    <text evidence="9">The sequence shown here is derived from an EMBL/GenBank/DDBJ whole genome shotgun (WGS) entry which is preliminary data.</text>
</comment>
<dbReference type="InterPro" id="IPR036590">
    <property type="entry name" value="SRAP-like"/>
</dbReference>
<evidence type="ECO:0000256" key="7">
    <source>
        <dbReference type="ARBA" id="ARBA00023239"/>
    </source>
</evidence>
<dbReference type="GO" id="GO:0003697">
    <property type="term" value="F:single-stranded DNA binding"/>
    <property type="evidence" value="ECO:0007669"/>
    <property type="project" value="InterPro"/>
</dbReference>
<protein>
    <recommendedName>
        <fullName evidence="8">Abasic site processing protein</fullName>
        <ecNumber evidence="8">3.4.-.-</ecNumber>
    </recommendedName>
</protein>
<dbReference type="GO" id="GO:0106300">
    <property type="term" value="P:protein-DNA covalent cross-linking repair"/>
    <property type="evidence" value="ECO:0007669"/>
    <property type="project" value="InterPro"/>
</dbReference>
<dbReference type="GO" id="GO:0016829">
    <property type="term" value="F:lyase activity"/>
    <property type="evidence" value="ECO:0007669"/>
    <property type="project" value="UniProtKB-KW"/>
</dbReference>
<dbReference type="GO" id="GO:0008233">
    <property type="term" value="F:peptidase activity"/>
    <property type="evidence" value="ECO:0007669"/>
    <property type="project" value="UniProtKB-KW"/>
</dbReference>
<dbReference type="GO" id="GO:0006508">
    <property type="term" value="P:proteolysis"/>
    <property type="evidence" value="ECO:0007669"/>
    <property type="project" value="UniProtKB-KW"/>
</dbReference>
<keyword evidence="2 8" id="KW-0645">Protease</keyword>
<dbReference type="InterPro" id="IPR003738">
    <property type="entry name" value="SRAP"/>
</dbReference>
<keyword evidence="10" id="KW-1185">Reference proteome</keyword>
<evidence type="ECO:0000256" key="4">
    <source>
        <dbReference type="ARBA" id="ARBA00022801"/>
    </source>
</evidence>
<sequence length="227" mass="26371">MCGRFTVSVTLDELKQYLYDNYDIDEMNKDFDLPRYNIAPGQSIISIINDRSKNRVGLLKWGFIPGFEKDEKTSLNIINAKAETLHQKPSFITSFQNKRCIIIADGFYEWKNADGKKIPMHIQLKNKQLFPMAGLWNTFTRSDGTKIHTCTIITTEANEMMSEIHNRMPVILTEDARKIWLNPDHKDLNELNHLLKPYDTRQMESYQVSTFVNHVANDGPKCLEKIK</sequence>
<dbReference type="Proteomes" id="UP001431532">
    <property type="component" value="Unassembled WGS sequence"/>
</dbReference>
<evidence type="ECO:0000256" key="2">
    <source>
        <dbReference type="ARBA" id="ARBA00022670"/>
    </source>
</evidence>
<dbReference type="Pfam" id="PF02586">
    <property type="entry name" value="SRAP"/>
    <property type="match status" value="1"/>
</dbReference>
<keyword evidence="3" id="KW-0227">DNA damage</keyword>
<dbReference type="SUPFAM" id="SSF143081">
    <property type="entry name" value="BB1717-like"/>
    <property type="match status" value="1"/>
</dbReference>
<evidence type="ECO:0000256" key="8">
    <source>
        <dbReference type="RuleBase" id="RU364100"/>
    </source>
</evidence>
<dbReference type="EC" id="3.4.-.-" evidence="8"/>
<keyword evidence="5" id="KW-0190">Covalent protein-DNA linkage</keyword>
<dbReference type="PANTHER" id="PTHR13604">
    <property type="entry name" value="DC12-RELATED"/>
    <property type="match status" value="1"/>
</dbReference>
<evidence type="ECO:0000256" key="3">
    <source>
        <dbReference type="ARBA" id="ARBA00022763"/>
    </source>
</evidence>
<evidence type="ECO:0000256" key="6">
    <source>
        <dbReference type="ARBA" id="ARBA00023125"/>
    </source>
</evidence>
<dbReference type="Gene3D" id="3.90.1680.10">
    <property type="entry name" value="SOS response associated peptidase-like"/>
    <property type="match status" value="1"/>
</dbReference>
<proteinExistence type="inferred from homology"/>
<dbReference type="RefSeq" id="WP_282839362.1">
    <property type="nucleotide sequence ID" value="NZ_JASCXW010000013.1"/>
</dbReference>
<dbReference type="EMBL" id="JASCXW010000013">
    <property type="protein sequence ID" value="MDI6452936.1"/>
    <property type="molecule type" value="Genomic_DNA"/>
</dbReference>
<organism evidence="9 10">
    <name type="scientific">Peloplasma aerotolerans</name>
    <dbReference type="NCBI Taxonomy" id="3044389"/>
    <lineage>
        <taxon>Bacteria</taxon>
        <taxon>Bacillati</taxon>
        <taxon>Mycoplasmatota</taxon>
        <taxon>Mollicutes</taxon>
        <taxon>Acholeplasmatales</taxon>
        <taxon>Acholeplasmataceae</taxon>
        <taxon>Peloplasma</taxon>
    </lineage>
</organism>